<dbReference type="GO" id="GO:0008840">
    <property type="term" value="F:4-hydroxy-tetrahydrodipicolinate synthase activity"/>
    <property type="evidence" value="ECO:0007669"/>
    <property type="project" value="UniProtKB-EC"/>
</dbReference>
<sequence length="254" mass="26856">MLGVFGEASSLNASERAHVLRTVAEHSKLAIVAGITSIAAGPAIAEIENAQTTLGPRLRAVMVQVNSARSQDVIEHLQSIHASSDAPIVLQDYPKSSGITISTSQMITITKHCPFVCAVKSEAPPTAVAIARLTANTDLSVFGGLGGQGLLDELTAGSAGAMTGFSYPEALVACVSAWRRGDRDVARAELLPYMPLINFEQQPGIALAIRKELFRRRGIFNDAAVRAPAAEFPPELAELAAAHLEHVETEAVIR</sequence>
<evidence type="ECO:0000256" key="2">
    <source>
        <dbReference type="ARBA" id="ARBA00023239"/>
    </source>
</evidence>
<protein>
    <submittedName>
        <fullName evidence="3">4-hydroxy-tetrahydrodipicolinate synthase</fullName>
        <ecNumber evidence="3">4.3.3.7</ecNumber>
    </submittedName>
</protein>
<dbReference type="GO" id="GO:0005829">
    <property type="term" value="C:cytosol"/>
    <property type="evidence" value="ECO:0007669"/>
    <property type="project" value="TreeGrafter"/>
</dbReference>
<dbReference type="PANTHER" id="PTHR12128:SF66">
    <property type="entry name" value="4-HYDROXY-2-OXOGLUTARATE ALDOLASE, MITOCHONDRIAL"/>
    <property type="match status" value="1"/>
</dbReference>
<keyword evidence="2 3" id="KW-0456">Lyase</keyword>
<dbReference type="Proteomes" id="UP000539111">
    <property type="component" value="Unassembled WGS sequence"/>
</dbReference>
<dbReference type="InterPro" id="IPR002220">
    <property type="entry name" value="DapA-like"/>
</dbReference>
<dbReference type="Gene3D" id="3.20.20.70">
    <property type="entry name" value="Aldolase class I"/>
    <property type="match status" value="1"/>
</dbReference>
<dbReference type="SMART" id="SM01130">
    <property type="entry name" value="DHDPS"/>
    <property type="match status" value="1"/>
</dbReference>
<comment type="caution">
    <text evidence="3">The sequence shown here is derived from an EMBL/GenBank/DDBJ whole genome shotgun (WGS) entry which is preliminary data.</text>
</comment>
<dbReference type="InterPro" id="IPR013785">
    <property type="entry name" value="Aldolase_TIM"/>
</dbReference>
<gene>
    <name evidence="3" type="ORF">BJY26_002576</name>
</gene>
<evidence type="ECO:0000313" key="4">
    <source>
        <dbReference type="Proteomes" id="UP000539111"/>
    </source>
</evidence>
<dbReference type="PANTHER" id="PTHR12128">
    <property type="entry name" value="DIHYDRODIPICOLINATE SYNTHASE"/>
    <property type="match status" value="1"/>
</dbReference>
<proteinExistence type="inferred from homology"/>
<keyword evidence="4" id="KW-1185">Reference proteome</keyword>
<reference evidence="3 4" key="1">
    <citation type="submission" date="2020-07" db="EMBL/GenBank/DDBJ databases">
        <title>Sequencing the genomes of 1000 actinobacteria strains.</title>
        <authorList>
            <person name="Klenk H.-P."/>
        </authorList>
    </citation>
    <scope>NUCLEOTIDE SEQUENCE [LARGE SCALE GENOMIC DNA]</scope>
    <source>
        <strain evidence="3 4">DSM 26341</strain>
    </source>
</reference>
<dbReference type="EMBL" id="JACBZP010000001">
    <property type="protein sequence ID" value="NYI68270.1"/>
    <property type="molecule type" value="Genomic_DNA"/>
</dbReference>
<dbReference type="SUPFAM" id="SSF51569">
    <property type="entry name" value="Aldolase"/>
    <property type="match status" value="1"/>
</dbReference>
<dbReference type="Pfam" id="PF00701">
    <property type="entry name" value="DHDPS"/>
    <property type="match status" value="1"/>
</dbReference>
<dbReference type="CDD" id="cd00408">
    <property type="entry name" value="DHDPS-like"/>
    <property type="match status" value="1"/>
</dbReference>
<comment type="similarity">
    <text evidence="1">Belongs to the DapA family.</text>
</comment>
<name>A0A7Z0II92_9MICO</name>
<dbReference type="AlphaFoldDB" id="A0A7Z0II92"/>
<dbReference type="EC" id="4.3.3.7" evidence="3"/>
<organism evidence="3 4">
    <name type="scientific">Spelaeicoccus albus</name>
    <dbReference type="NCBI Taxonomy" id="1280376"/>
    <lineage>
        <taxon>Bacteria</taxon>
        <taxon>Bacillati</taxon>
        <taxon>Actinomycetota</taxon>
        <taxon>Actinomycetes</taxon>
        <taxon>Micrococcales</taxon>
        <taxon>Brevibacteriaceae</taxon>
        <taxon>Spelaeicoccus</taxon>
    </lineage>
</organism>
<evidence type="ECO:0000313" key="3">
    <source>
        <dbReference type="EMBL" id="NYI68270.1"/>
    </source>
</evidence>
<evidence type="ECO:0000256" key="1">
    <source>
        <dbReference type="ARBA" id="ARBA00007592"/>
    </source>
</evidence>
<accession>A0A7Z0II92</accession>